<gene>
    <name evidence="1" type="ORF">ATY89_08200</name>
    <name evidence="2" type="ORF">ATZ20_11220</name>
</gene>
<keyword evidence="2" id="KW-0418">Kinase</keyword>
<evidence type="ECO:0000313" key="1">
    <source>
        <dbReference type="EMBL" id="ALU30621.1"/>
    </source>
</evidence>
<accession>A0A0U2X333</accession>
<dbReference type="Proteomes" id="UP000065473">
    <property type="component" value="Chromosome"/>
</dbReference>
<dbReference type="EMBL" id="CP013695">
    <property type="protein sequence ID" value="ALU32882.1"/>
    <property type="molecule type" value="Genomic_DNA"/>
</dbReference>
<name>A0A0U2X333_9CREN</name>
<keyword evidence="2" id="KW-0808">Transferase</keyword>
<dbReference type="AlphaFoldDB" id="A0A0U2X333"/>
<keyword evidence="2" id="KW-0723">Serine/threonine-protein kinase</keyword>
<dbReference type="EMBL" id="CP013694">
    <property type="protein sequence ID" value="ALU30621.1"/>
    <property type="molecule type" value="Genomic_DNA"/>
</dbReference>
<dbReference type="Proteomes" id="UP000060043">
    <property type="component" value="Chromosome"/>
</dbReference>
<evidence type="ECO:0000313" key="2">
    <source>
        <dbReference type="EMBL" id="ALU32882.1"/>
    </source>
</evidence>
<proteinExistence type="predicted"/>
<dbReference type="GO" id="GO:0004674">
    <property type="term" value="F:protein serine/threonine kinase activity"/>
    <property type="evidence" value="ECO:0007669"/>
    <property type="project" value="UniProtKB-KW"/>
</dbReference>
<reference evidence="3 4" key="1">
    <citation type="submission" date="2015-12" db="EMBL/GenBank/DDBJ databases">
        <title>A stable core within a dynamic pangenome in Sulfolobus acidocaldarius.</title>
        <authorList>
            <person name="Anderson R."/>
            <person name="Kouris A."/>
            <person name="Seward C."/>
            <person name="Campbell K."/>
            <person name="Whitaker R."/>
        </authorList>
    </citation>
    <scope>NUCLEOTIDE SEQUENCE [LARGE SCALE GENOMIC DNA]</scope>
    <source>
        <strain evidence="1 4">GG12-C01-09</strain>
        <strain evidence="2 3">NG05B_CO5_07</strain>
    </source>
</reference>
<evidence type="ECO:0000313" key="3">
    <source>
        <dbReference type="Proteomes" id="UP000060043"/>
    </source>
</evidence>
<organism evidence="2 3">
    <name type="scientific">Sulfolobus acidocaldarius</name>
    <dbReference type="NCBI Taxonomy" id="2285"/>
    <lineage>
        <taxon>Archaea</taxon>
        <taxon>Thermoproteota</taxon>
        <taxon>Thermoprotei</taxon>
        <taxon>Sulfolobales</taxon>
        <taxon>Sulfolobaceae</taxon>
        <taxon>Sulfolobus</taxon>
    </lineage>
</organism>
<evidence type="ECO:0000313" key="4">
    <source>
        <dbReference type="Proteomes" id="UP000065473"/>
    </source>
</evidence>
<sequence>MEYVLKNLKFAILLLKEVFNVKEVRVVMDKTI</sequence>
<protein>
    <submittedName>
        <fullName evidence="2">Serine/threonine protein kinase</fullName>
    </submittedName>
</protein>